<evidence type="ECO:0000313" key="2">
    <source>
        <dbReference type="EMBL" id="GFS16475.1"/>
    </source>
</evidence>
<keyword evidence="1" id="KW-0812">Transmembrane</keyword>
<reference evidence="2 3" key="1">
    <citation type="journal article" date="2021" name="Elife">
        <title>Chloroplast acquisition without the gene transfer in kleptoplastic sea slugs, Plakobranchus ocellatus.</title>
        <authorList>
            <person name="Maeda T."/>
            <person name="Takahashi S."/>
            <person name="Yoshida T."/>
            <person name="Shimamura S."/>
            <person name="Takaki Y."/>
            <person name="Nagai Y."/>
            <person name="Toyoda A."/>
            <person name="Suzuki Y."/>
            <person name="Arimoto A."/>
            <person name="Ishii H."/>
            <person name="Satoh N."/>
            <person name="Nishiyama T."/>
            <person name="Hasebe M."/>
            <person name="Maruyama T."/>
            <person name="Minagawa J."/>
            <person name="Obokata J."/>
            <person name="Shigenobu S."/>
        </authorList>
    </citation>
    <scope>NUCLEOTIDE SEQUENCE [LARGE SCALE GENOMIC DNA]</scope>
</reference>
<organism evidence="2 3">
    <name type="scientific">Elysia marginata</name>
    <dbReference type="NCBI Taxonomy" id="1093978"/>
    <lineage>
        <taxon>Eukaryota</taxon>
        <taxon>Metazoa</taxon>
        <taxon>Spiralia</taxon>
        <taxon>Lophotrochozoa</taxon>
        <taxon>Mollusca</taxon>
        <taxon>Gastropoda</taxon>
        <taxon>Heterobranchia</taxon>
        <taxon>Euthyneura</taxon>
        <taxon>Panpulmonata</taxon>
        <taxon>Sacoglossa</taxon>
        <taxon>Placobranchoidea</taxon>
        <taxon>Plakobranchidae</taxon>
        <taxon>Elysia</taxon>
    </lineage>
</organism>
<gene>
    <name evidence="2" type="ORF">ElyMa_006797000</name>
</gene>
<protein>
    <recommendedName>
        <fullName evidence="4">CNNM transmembrane domain-containing protein</fullName>
    </recommendedName>
</protein>
<keyword evidence="3" id="KW-1185">Reference proteome</keyword>
<name>A0AAV4J3L3_9GAST</name>
<keyword evidence="1" id="KW-1133">Transmembrane helix</keyword>
<evidence type="ECO:0000256" key="1">
    <source>
        <dbReference type="SAM" id="Phobius"/>
    </source>
</evidence>
<comment type="caution">
    <text evidence="2">The sequence shown here is derived from an EMBL/GenBank/DDBJ whole genome shotgun (WGS) entry which is preliminary data.</text>
</comment>
<accession>A0AAV4J3L3</accession>
<feature type="transmembrane region" description="Helical" evidence="1">
    <location>
        <begin position="58"/>
        <end position="80"/>
    </location>
</feature>
<sequence>MSEVEANDSANTTTSISLIFGDFFNSVDALDYLSKLHGHHKQESFELDQVSSSIHRHYIIVLAVIGVPSNALTVATILSMHALSPATFFVVLLALFDGCALVVKLLGQQLAQHEVKRSHSQYNSQLDACPYLSGALHLRLLPTQEGVPFHKEAELHQCGHSDWFTFHINYDDTWGDADISQGKMHNRGEVRGVSVMDRRTVELVCVGL</sequence>
<evidence type="ECO:0000313" key="3">
    <source>
        <dbReference type="Proteomes" id="UP000762676"/>
    </source>
</evidence>
<dbReference type="Proteomes" id="UP000762676">
    <property type="component" value="Unassembled WGS sequence"/>
</dbReference>
<evidence type="ECO:0008006" key="4">
    <source>
        <dbReference type="Google" id="ProtNLM"/>
    </source>
</evidence>
<dbReference type="EMBL" id="BMAT01013613">
    <property type="protein sequence ID" value="GFS16475.1"/>
    <property type="molecule type" value="Genomic_DNA"/>
</dbReference>
<dbReference type="AlphaFoldDB" id="A0AAV4J3L3"/>
<proteinExistence type="predicted"/>
<feature type="transmembrane region" description="Helical" evidence="1">
    <location>
        <begin position="86"/>
        <end position="107"/>
    </location>
</feature>
<keyword evidence="1" id="KW-0472">Membrane</keyword>